<evidence type="ECO:0000256" key="4">
    <source>
        <dbReference type="ARBA" id="ARBA00023157"/>
    </source>
</evidence>
<evidence type="ECO:0000256" key="1">
    <source>
        <dbReference type="ARBA" id="ARBA00022669"/>
    </source>
</evidence>
<keyword evidence="3" id="KW-0677">Repeat</keyword>
<evidence type="ECO:0000256" key="7">
    <source>
        <dbReference type="SAM" id="SignalP"/>
    </source>
</evidence>
<feature type="domain" description="Chitin-binding type-2" evidence="8">
    <location>
        <begin position="113"/>
        <end position="169"/>
    </location>
</feature>
<keyword evidence="1" id="KW-0147">Chitin-binding</keyword>
<keyword evidence="10" id="KW-1185">Reference proteome</keyword>
<evidence type="ECO:0000313" key="10">
    <source>
        <dbReference type="Proteomes" id="UP001642540"/>
    </source>
</evidence>
<feature type="domain" description="Chitin-binding type-2" evidence="8">
    <location>
        <begin position="53"/>
        <end position="110"/>
    </location>
</feature>
<evidence type="ECO:0000259" key="8">
    <source>
        <dbReference type="PROSITE" id="PS50940"/>
    </source>
</evidence>
<dbReference type="SUPFAM" id="SSF57625">
    <property type="entry name" value="Invertebrate chitin-binding proteins"/>
    <property type="match status" value="2"/>
</dbReference>
<evidence type="ECO:0000313" key="9">
    <source>
        <dbReference type="EMBL" id="CAL8127040.1"/>
    </source>
</evidence>
<organism evidence="9 10">
    <name type="scientific">Orchesella dallaii</name>
    <dbReference type="NCBI Taxonomy" id="48710"/>
    <lineage>
        <taxon>Eukaryota</taxon>
        <taxon>Metazoa</taxon>
        <taxon>Ecdysozoa</taxon>
        <taxon>Arthropoda</taxon>
        <taxon>Hexapoda</taxon>
        <taxon>Collembola</taxon>
        <taxon>Entomobryomorpha</taxon>
        <taxon>Entomobryoidea</taxon>
        <taxon>Orchesellidae</taxon>
        <taxon>Orchesellinae</taxon>
        <taxon>Orchesella</taxon>
    </lineage>
</organism>
<evidence type="ECO:0000256" key="2">
    <source>
        <dbReference type="ARBA" id="ARBA00022729"/>
    </source>
</evidence>
<reference evidence="9 10" key="1">
    <citation type="submission" date="2024-08" db="EMBL/GenBank/DDBJ databases">
        <authorList>
            <person name="Cucini C."/>
            <person name="Frati F."/>
        </authorList>
    </citation>
    <scope>NUCLEOTIDE SEQUENCE [LARGE SCALE GENOMIC DNA]</scope>
</reference>
<sequence>MISTRTLVFATIVAYTSAAYLLPDTQFFVRHCIGPGCPDVSYPEPVVKSTKDSINCTNTEDSVLSDPLDCQNYIVCHNGTAHKLSCTVGYAFHPKLKLCVQETLVKSCGKIYCPPTVLIGVVPDPKNCTRYYRCMYGIPLHYQCGKGYFYDQEFGRCRKYGGNPPECLEGVGQTTGSTEAPIETTTPSVTSSTDSSSEEPEAEDTTPAAPPAPESESTVAPIQSSEE</sequence>
<dbReference type="SMART" id="SM00494">
    <property type="entry name" value="ChtBD2"/>
    <property type="match status" value="2"/>
</dbReference>
<protein>
    <recommendedName>
        <fullName evidence="8">Chitin-binding type-2 domain-containing protein</fullName>
    </recommendedName>
</protein>
<feature type="compositionally biased region" description="Low complexity" evidence="6">
    <location>
        <begin position="183"/>
        <end position="195"/>
    </location>
</feature>
<evidence type="ECO:0000256" key="6">
    <source>
        <dbReference type="SAM" id="MobiDB-lite"/>
    </source>
</evidence>
<dbReference type="InterPro" id="IPR036508">
    <property type="entry name" value="Chitin-bd_dom_sf"/>
</dbReference>
<dbReference type="EMBL" id="CAXLJM020000072">
    <property type="protein sequence ID" value="CAL8127040.1"/>
    <property type="molecule type" value="Genomic_DNA"/>
</dbReference>
<evidence type="ECO:0000256" key="5">
    <source>
        <dbReference type="ARBA" id="ARBA00023180"/>
    </source>
</evidence>
<dbReference type="PANTHER" id="PTHR23301">
    <property type="entry name" value="CHITIN BINDING PERITROPHIN-A"/>
    <property type="match status" value="1"/>
</dbReference>
<dbReference type="PROSITE" id="PS50940">
    <property type="entry name" value="CHIT_BIND_II"/>
    <property type="match status" value="2"/>
</dbReference>
<feature type="chain" id="PRO_5046334904" description="Chitin-binding type-2 domain-containing protein" evidence="7">
    <location>
        <begin position="19"/>
        <end position="227"/>
    </location>
</feature>
<keyword evidence="4" id="KW-1015">Disulfide bond</keyword>
<dbReference type="Proteomes" id="UP001642540">
    <property type="component" value="Unassembled WGS sequence"/>
</dbReference>
<accession>A0ABP1RFW0</accession>
<dbReference type="Pfam" id="PF01607">
    <property type="entry name" value="CBM_14"/>
    <property type="match status" value="2"/>
</dbReference>
<name>A0ABP1RFW0_9HEXA</name>
<proteinExistence type="predicted"/>
<feature type="signal peptide" evidence="7">
    <location>
        <begin position="1"/>
        <end position="18"/>
    </location>
</feature>
<evidence type="ECO:0000256" key="3">
    <source>
        <dbReference type="ARBA" id="ARBA00022737"/>
    </source>
</evidence>
<keyword evidence="2 7" id="KW-0732">Signal</keyword>
<dbReference type="PANTHER" id="PTHR23301:SF106">
    <property type="entry name" value="CHITIN-BINDING TYPE-2 DOMAIN-CONTAINING PROTEIN-RELATED"/>
    <property type="match status" value="1"/>
</dbReference>
<gene>
    <name evidence="9" type="ORF">ODALV1_LOCUS21670</name>
</gene>
<dbReference type="Gene3D" id="2.170.140.10">
    <property type="entry name" value="Chitin binding domain"/>
    <property type="match status" value="2"/>
</dbReference>
<feature type="region of interest" description="Disordered" evidence="6">
    <location>
        <begin position="168"/>
        <end position="227"/>
    </location>
</feature>
<comment type="caution">
    <text evidence="9">The sequence shown here is derived from an EMBL/GenBank/DDBJ whole genome shotgun (WGS) entry which is preliminary data.</text>
</comment>
<dbReference type="InterPro" id="IPR051940">
    <property type="entry name" value="Chitin_bind-dev_reg"/>
</dbReference>
<dbReference type="InterPro" id="IPR002557">
    <property type="entry name" value="Chitin-bd_dom"/>
</dbReference>
<keyword evidence="5" id="KW-0325">Glycoprotein</keyword>